<dbReference type="InterPro" id="IPR002347">
    <property type="entry name" value="SDR_fam"/>
</dbReference>
<keyword evidence="2" id="KW-0560">Oxidoreductase</keyword>
<dbReference type="PANTHER" id="PTHR43669">
    <property type="entry name" value="5-KETO-D-GLUCONATE 5-REDUCTASE"/>
    <property type="match status" value="1"/>
</dbReference>
<gene>
    <name evidence="3" type="ORF">B0T17DRAFT_627116</name>
</gene>
<dbReference type="EMBL" id="JAULSR010000001">
    <property type="protein sequence ID" value="KAK0636983.1"/>
    <property type="molecule type" value="Genomic_DNA"/>
</dbReference>
<keyword evidence="4" id="KW-1185">Reference proteome</keyword>
<dbReference type="Proteomes" id="UP001174934">
    <property type="component" value="Unassembled WGS sequence"/>
</dbReference>
<comment type="similarity">
    <text evidence="1">Belongs to the short-chain dehydrogenases/reductases (SDR) family.</text>
</comment>
<dbReference type="Gene3D" id="3.40.50.720">
    <property type="entry name" value="NAD(P)-binding Rossmann-like Domain"/>
    <property type="match status" value="1"/>
</dbReference>
<comment type="caution">
    <text evidence="3">The sequence shown here is derived from an EMBL/GenBank/DDBJ whole genome shotgun (WGS) entry which is preliminary data.</text>
</comment>
<dbReference type="SUPFAM" id="SSF51735">
    <property type="entry name" value="NAD(P)-binding Rossmann-fold domains"/>
    <property type="match status" value="1"/>
</dbReference>
<dbReference type="AlphaFoldDB" id="A0AA40CGT5"/>
<evidence type="ECO:0000313" key="4">
    <source>
        <dbReference type="Proteomes" id="UP001174934"/>
    </source>
</evidence>
<dbReference type="InterPro" id="IPR036291">
    <property type="entry name" value="NAD(P)-bd_dom_sf"/>
</dbReference>
<evidence type="ECO:0000256" key="2">
    <source>
        <dbReference type="ARBA" id="ARBA00023002"/>
    </source>
</evidence>
<reference evidence="3" key="1">
    <citation type="submission" date="2023-06" db="EMBL/GenBank/DDBJ databases">
        <title>Genome-scale phylogeny and comparative genomics of the fungal order Sordariales.</title>
        <authorList>
            <consortium name="Lawrence Berkeley National Laboratory"/>
            <person name="Hensen N."/>
            <person name="Bonometti L."/>
            <person name="Westerberg I."/>
            <person name="Brannstrom I.O."/>
            <person name="Guillou S."/>
            <person name="Cros-Aarteil S."/>
            <person name="Calhoun S."/>
            <person name="Haridas S."/>
            <person name="Kuo A."/>
            <person name="Mondo S."/>
            <person name="Pangilinan J."/>
            <person name="Riley R."/>
            <person name="LaButti K."/>
            <person name="Andreopoulos B."/>
            <person name="Lipzen A."/>
            <person name="Chen C."/>
            <person name="Yanf M."/>
            <person name="Daum C."/>
            <person name="Ng V."/>
            <person name="Clum A."/>
            <person name="Steindorff A."/>
            <person name="Ohm R."/>
            <person name="Martin F."/>
            <person name="Silar P."/>
            <person name="Natvig D."/>
            <person name="Lalanne C."/>
            <person name="Gautier V."/>
            <person name="Ament-velasquez S.L."/>
            <person name="Kruys A."/>
            <person name="Hutchinson M.I."/>
            <person name="Powell A.J."/>
            <person name="Barry K."/>
            <person name="Miller A.N."/>
            <person name="Grigoriev I.V."/>
            <person name="Debuchy R."/>
            <person name="Gladieux P."/>
            <person name="Thoren M.H."/>
            <person name="Johannesson H."/>
        </authorList>
    </citation>
    <scope>NUCLEOTIDE SEQUENCE</scope>
    <source>
        <strain evidence="3">SMH3391-2</strain>
    </source>
</reference>
<sequence length="71" mass="7424">MPFPHKKALVIGATSGIGLELADRLVQDGVAVIAVDHRQNCLGDFVSKVGADKASGVAFDIANIDYIPAFV</sequence>
<name>A0AA40CGT5_9PEZI</name>
<dbReference type="Pfam" id="PF00106">
    <property type="entry name" value="adh_short"/>
    <property type="match status" value="1"/>
</dbReference>
<evidence type="ECO:0000313" key="3">
    <source>
        <dbReference type="EMBL" id="KAK0636983.1"/>
    </source>
</evidence>
<protein>
    <recommendedName>
        <fullName evidence="5">SDR family NAD(P)-dependent oxidoreductase</fullName>
    </recommendedName>
</protein>
<accession>A0AA40CGT5</accession>
<organism evidence="3 4">
    <name type="scientific">Bombardia bombarda</name>
    <dbReference type="NCBI Taxonomy" id="252184"/>
    <lineage>
        <taxon>Eukaryota</taxon>
        <taxon>Fungi</taxon>
        <taxon>Dikarya</taxon>
        <taxon>Ascomycota</taxon>
        <taxon>Pezizomycotina</taxon>
        <taxon>Sordariomycetes</taxon>
        <taxon>Sordariomycetidae</taxon>
        <taxon>Sordariales</taxon>
        <taxon>Lasiosphaeriaceae</taxon>
        <taxon>Bombardia</taxon>
    </lineage>
</organism>
<dbReference type="PANTHER" id="PTHR43669:SF11">
    <property type="entry name" value="SHORT-CHAIN DEHYDROGENASE_OXIDOREDUCTASE"/>
    <property type="match status" value="1"/>
</dbReference>
<evidence type="ECO:0008006" key="5">
    <source>
        <dbReference type="Google" id="ProtNLM"/>
    </source>
</evidence>
<proteinExistence type="inferred from homology"/>
<dbReference type="GO" id="GO:0016491">
    <property type="term" value="F:oxidoreductase activity"/>
    <property type="evidence" value="ECO:0007669"/>
    <property type="project" value="UniProtKB-KW"/>
</dbReference>
<evidence type="ECO:0000256" key="1">
    <source>
        <dbReference type="ARBA" id="ARBA00006484"/>
    </source>
</evidence>